<comment type="caution">
    <text evidence="4">The sequence shown here is derived from an EMBL/GenBank/DDBJ whole genome shotgun (WGS) entry which is preliminary data.</text>
</comment>
<feature type="transmembrane region" description="Helical" evidence="2">
    <location>
        <begin position="772"/>
        <end position="793"/>
    </location>
</feature>
<dbReference type="InterPro" id="IPR002035">
    <property type="entry name" value="VWF_A"/>
</dbReference>
<keyword evidence="5" id="KW-1185">Reference proteome</keyword>
<protein>
    <recommendedName>
        <fullName evidence="3">VWFA domain-containing protein</fullName>
    </recommendedName>
</protein>
<dbReference type="SUPFAM" id="SSF53300">
    <property type="entry name" value="vWA-like"/>
    <property type="match status" value="1"/>
</dbReference>
<evidence type="ECO:0000256" key="2">
    <source>
        <dbReference type="SAM" id="Phobius"/>
    </source>
</evidence>
<dbReference type="Gene3D" id="3.40.50.880">
    <property type="match status" value="1"/>
</dbReference>
<keyword evidence="2" id="KW-1133">Transmembrane helix</keyword>
<feature type="region of interest" description="Disordered" evidence="1">
    <location>
        <begin position="175"/>
        <end position="210"/>
    </location>
</feature>
<dbReference type="Gene3D" id="3.40.50.410">
    <property type="entry name" value="von Willebrand factor, type A domain"/>
    <property type="match status" value="1"/>
</dbReference>
<keyword evidence="2" id="KW-0472">Membrane</keyword>
<dbReference type="RefSeq" id="WP_146515960.1">
    <property type="nucleotide sequence ID" value="NZ_SJPI01000002.1"/>
</dbReference>
<proteinExistence type="predicted"/>
<dbReference type="InterPro" id="IPR029062">
    <property type="entry name" value="Class_I_gatase-like"/>
</dbReference>
<feature type="domain" description="VWFA" evidence="3">
    <location>
        <begin position="77"/>
        <end position="302"/>
    </location>
</feature>
<dbReference type="AlphaFoldDB" id="A0A5C5WIY8"/>
<gene>
    <name evidence="4" type="ORF">Pla22_35370</name>
</gene>
<evidence type="ECO:0000259" key="3">
    <source>
        <dbReference type="PROSITE" id="PS50234"/>
    </source>
</evidence>
<dbReference type="SUPFAM" id="SSF52317">
    <property type="entry name" value="Class I glutamine amidotransferase-like"/>
    <property type="match status" value="1"/>
</dbReference>
<dbReference type="PANTHER" id="PTHR37947:SF1">
    <property type="entry name" value="BLL2462 PROTEIN"/>
    <property type="match status" value="1"/>
</dbReference>
<feature type="compositionally biased region" description="Low complexity" evidence="1">
    <location>
        <begin position="176"/>
        <end position="188"/>
    </location>
</feature>
<name>A0A5C5WIY8_9BACT</name>
<keyword evidence="2" id="KW-0812">Transmembrane</keyword>
<feature type="transmembrane region" description="Helical" evidence="2">
    <location>
        <begin position="12"/>
        <end position="32"/>
    </location>
</feature>
<dbReference type="PANTHER" id="PTHR37947">
    <property type="entry name" value="BLL2462 PROTEIN"/>
    <property type="match status" value="1"/>
</dbReference>
<organism evidence="4 5">
    <name type="scientific">Rubripirellula amarantea</name>
    <dbReference type="NCBI Taxonomy" id="2527999"/>
    <lineage>
        <taxon>Bacteria</taxon>
        <taxon>Pseudomonadati</taxon>
        <taxon>Planctomycetota</taxon>
        <taxon>Planctomycetia</taxon>
        <taxon>Pirellulales</taxon>
        <taxon>Pirellulaceae</taxon>
        <taxon>Rubripirellula</taxon>
    </lineage>
</organism>
<feature type="transmembrane region" description="Helical" evidence="2">
    <location>
        <begin position="44"/>
        <end position="66"/>
    </location>
</feature>
<evidence type="ECO:0000256" key="1">
    <source>
        <dbReference type="SAM" id="MobiDB-lite"/>
    </source>
</evidence>
<dbReference type="Proteomes" id="UP000316598">
    <property type="component" value="Unassembled WGS sequence"/>
</dbReference>
<reference evidence="4 5" key="1">
    <citation type="submission" date="2019-02" db="EMBL/GenBank/DDBJ databases">
        <title>Deep-cultivation of Planctomycetes and their phenomic and genomic characterization uncovers novel biology.</title>
        <authorList>
            <person name="Wiegand S."/>
            <person name="Jogler M."/>
            <person name="Boedeker C."/>
            <person name="Pinto D."/>
            <person name="Vollmers J."/>
            <person name="Rivas-Marin E."/>
            <person name="Kohn T."/>
            <person name="Peeters S.H."/>
            <person name="Heuer A."/>
            <person name="Rast P."/>
            <person name="Oberbeckmann S."/>
            <person name="Bunk B."/>
            <person name="Jeske O."/>
            <person name="Meyerdierks A."/>
            <person name="Storesund J.E."/>
            <person name="Kallscheuer N."/>
            <person name="Luecker S."/>
            <person name="Lage O.M."/>
            <person name="Pohl T."/>
            <person name="Merkel B.J."/>
            <person name="Hornburger P."/>
            <person name="Mueller R.-W."/>
            <person name="Bruemmer F."/>
            <person name="Labrenz M."/>
            <person name="Spormann A.M."/>
            <person name="Op Den Camp H."/>
            <person name="Overmann J."/>
            <person name="Amann R."/>
            <person name="Jetten M.S.M."/>
            <person name="Mascher T."/>
            <person name="Medema M.H."/>
            <person name="Devos D.P."/>
            <person name="Kaster A.-K."/>
            <person name="Ovreas L."/>
            <person name="Rohde M."/>
            <person name="Galperin M.Y."/>
            <person name="Jogler C."/>
        </authorList>
    </citation>
    <scope>NUCLEOTIDE SEQUENCE [LARGE SCALE GENOMIC DNA]</scope>
    <source>
        <strain evidence="4 5">Pla22</strain>
    </source>
</reference>
<dbReference type="EMBL" id="SJPI01000002">
    <property type="protein sequence ID" value="TWT50794.1"/>
    <property type="molecule type" value="Genomic_DNA"/>
</dbReference>
<evidence type="ECO:0000313" key="4">
    <source>
        <dbReference type="EMBL" id="TWT50794.1"/>
    </source>
</evidence>
<dbReference type="OrthoDB" id="252901at2"/>
<sequence length="800" mass="87008">MMASLRFAGDLPTPLVLSIAVIASLAVMFYYLRETKHLDPPLSYALPGLRAAAVLLAILILAGPVWHRTITVGTLGRVVFAVDSSKSMSLTDTTDLKQSGHRMQRALSLLSGDGEKSGWLEALSSTHQVEVVAFDFGSPTILYGGSDQRDENISSIASDGELRLSTVAIPDGEATSLASPLSSSLASLDENEATTGQSGNEAESDKDDEGATRAAVVLLSDGRGNTGVSPVDIAERLRVVGAQVHAVGFGSQDDLPDVGVTRVDRPENVASDGILAGRVHFNQFSMNGRPIEVRIEDALGNVLWRETIDADAVGQQSIPFRLPVESVLENLVEDTPRGVNRSTVVMDLKAVVATVGGGSDDSIPQNNAMSFRVSASTRDRQLLLIDGSSRWETRYLRNLFDRDPSWSIDTIIYGPGTDTARLPRGSRPGQFPIKAEDLARYDAVILGEVPANDFEIFDAELLKTFVSRGGGLVVIDGRYDQLRQLTQSRLSELIPVQYQSKDLVRVNSIAPTAMGVDQPMLSLINDQSALVDYWKRLPHPDATAMVKAQPDAEVWASAMGVTGEELPWLVTRLYGSGRVFYLGAGQTWRWRYKVADQVHAKFWNQLMLAVMQPPYSASDDYASIGTDKIEYAPSESAVIRARLQGTAGEPIGDATVDALLVSGNQIIATVPMSIDDANRGTYRAETVGLSPGEYEVRLRASGFDAKALQASAPIWVGNDHSAEWIRTSLSEQSLREITTAGGGEYVHETSAEQILERLKPLSSGQIIDSDVLVWQSFYWFWAIMALLAMEWYFRKRSGLV</sequence>
<evidence type="ECO:0000313" key="5">
    <source>
        <dbReference type="Proteomes" id="UP000316598"/>
    </source>
</evidence>
<accession>A0A5C5WIY8</accession>
<dbReference type="InterPro" id="IPR036465">
    <property type="entry name" value="vWFA_dom_sf"/>
</dbReference>
<dbReference type="PROSITE" id="PS50234">
    <property type="entry name" value="VWFA"/>
    <property type="match status" value="1"/>
</dbReference>